<dbReference type="SUPFAM" id="SSF88659">
    <property type="entry name" value="Sigma3 and sigma4 domains of RNA polymerase sigma factors"/>
    <property type="match status" value="1"/>
</dbReference>
<dbReference type="GO" id="GO:0016987">
    <property type="term" value="F:sigma factor activity"/>
    <property type="evidence" value="ECO:0007669"/>
    <property type="project" value="InterPro"/>
</dbReference>
<feature type="domain" description="RNA polymerase sigma-70 region 2" evidence="2">
    <location>
        <begin position="4"/>
        <end position="68"/>
    </location>
</feature>
<dbReference type="InterPro" id="IPR007627">
    <property type="entry name" value="RNA_pol_sigma70_r2"/>
</dbReference>
<dbReference type="NCBIfam" id="TIGR02937">
    <property type="entry name" value="sigma70-ECF"/>
    <property type="match status" value="1"/>
</dbReference>
<dbReference type="InterPro" id="IPR013249">
    <property type="entry name" value="RNA_pol_sigma70_r4_t2"/>
</dbReference>
<evidence type="ECO:0000313" key="4">
    <source>
        <dbReference type="EMBL" id="MCF0040482.1"/>
    </source>
</evidence>
<dbReference type="SUPFAM" id="SSF88946">
    <property type="entry name" value="Sigma2 domain of RNA polymerase sigma factors"/>
    <property type="match status" value="1"/>
</dbReference>
<dbReference type="SUPFAM" id="SSF54427">
    <property type="entry name" value="NTF2-like"/>
    <property type="match status" value="1"/>
</dbReference>
<evidence type="ECO:0000259" key="2">
    <source>
        <dbReference type="Pfam" id="PF04542"/>
    </source>
</evidence>
<evidence type="ECO:0000313" key="5">
    <source>
        <dbReference type="Proteomes" id="UP001139700"/>
    </source>
</evidence>
<name>A0A9X1PC05_9BACT</name>
<evidence type="ECO:0000259" key="3">
    <source>
        <dbReference type="Pfam" id="PF08281"/>
    </source>
</evidence>
<dbReference type="CDD" id="cd06171">
    <property type="entry name" value="Sigma70_r4"/>
    <property type="match status" value="1"/>
</dbReference>
<gene>
    <name evidence="4" type="ORF">LXM24_10330</name>
</gene>
<dbReference type="EMBL" id="JAJTTA010000002">
    <property type="protein sequence ID" value="MCF0040482.1"/>
    <property type="molecule type" value="Genomic_DNA"/>
</dbReference>
<proteinExistence type="predicted"/>
<organism evidence="4 5">
    <name type="scientific">Dyadobacter fanqingshengii</name>
    <dbReference type="NCBI Taxonomy" id="2906443"/>
    <lineage>
        <taxon>Bacteria</taxon>
        <taxon>Pseudomonadati</taxon>
        <taxon>Bacteroidota</taxon>
        <taxon>Cytophagia</taxon>
        <taxon>Cytophagales</taxon>
        <taxon>Spirosomataceae</taxon>
        <taxon>Dyadobacter</taxon>
    </lineage>
</organism>
<dbReference type="Gene3D" id="1.10.10.10">
    <property type="entry name" value="Winged helix-like DNA-binding domain superfamily/Winged helix DNA-binding domain"/>
    <property type="match status" value="1"/>
</dbReference>
<accession>A0A9X1PC05</accession>
<dbReference type="InterPro" id="IPR032710">
    <property type="entry name" value="NTF2-like_dom_sf"/>
</dbReference>
<comment type="subunit">
    <text evidence="1">Interacts transiently with the RNA polymerase catalytic core formed by RpoA, RpoB, RpoC and RpoZ (2 alpha, 1 beta, 1 beta' and 1 omega subunit) to form the RNA polymerase holoenzyme that can initiate transcription.</text>
</comment>
<keyword evidence="5" id="KW-1185">Reference proteome</keyword>
<dbReference type="GO" id="GO:0006352">
    <property type="term" value="P:DNA-templated transcription initiation"/>
    <property type="evidence" value="ECO:0007669"/>
    <property type="project" value="InterPro"/>
</dbReference>
<dbReference type="PANTHER" id="PTHR30173">
    <property type="entry name" value="SIGMA 19 FACTOR"/>
    <property type="match status" value="1"/>
</dbReference>
<evidence type="ECO:0000256" key="1">
    <source>
        <dbReference type="ARBA" id="ARBA00011344"/>
    </source>
</evidence>
<dbReference type="AlphaFoldDB" id="A0A9X1PC05"/>
<dbReference type="Pfam" id="PF04542">
    <property type="entry name" value="Sigma70_r2"/>
    <property type="match status" value="1"/>
</dbReference>
<dbReference type="InterPro" id="IPR013325">
    <property type="entry name" value="RNA_pol_sigma_r2"/>
</dbReference>
<protein>
    <submittedName>
        <fullName evidence="4">Sigma-70 family RNA polymerase sigma factor</fullName>
    </submittedName>
</protein>
<comment type="caution">
    <text evidence="4">The sequence shown here is derived from an EMBL/GenBank/DDBJ whole genome shotgun (WGS) entry which is preliminary data.</text>
</comment>
<dbReference type="PANTHER" id="PTHR30173:SF36">
    <property type="entry name" value="ECF RNA POLYMERASE SIGMA FACTOR SIGJ"/>
    <property type="match status" value="1"/>
</dbReference>
<dbReference type="InterPro" id="IPR036388">
    <property type="entry name" value="WH-like_DNA-bd_sf"/>
</dbReference>
<dbReference type="Proteomes" id="UP001139700">
    <property type="component" value="Unassembled WGS sequence"/>
</dbReference>
<dbReference type="Pfam" id="PF08281">
    <property type="entry name" value="Sigma70_r4_2"/>
    <property type="match status" value="1"/>
</dbReference>
<sequence>MDLLKNYQKKLFPYAYNILGSAEDARDVVQDVMLKHLTTQDQAVENETGYLIRSVVNQSINLKKRNKKTVSESMWLPEPVEMTDTNMIRDEILSYSMLVLLEKLGPKERAVFILKEAFDYSHQEIAEALSFSVENSRKLLSRAKTLLKDVAEPVKAPTALPANYLQNYMHTIKNGNVEHLVEMLSNDIIVRTDGGGKIKIVSELTVGASNAAELMLYVYKTYQHAFTIAYRELNHQPAILFYNDGVLVNCQIFEVEDSKIKQIYSVVDPDKLNIMIRS</sequence>
<reference evidence="4" key="1">
    <citation type="submission" date="2021-12" db="EMBL/GenBank/DDBJ databases">
        <title>Novel species in genus Dyadobacter.</title>
        <authorList>
            <person name="Ma C."/>
        </authorList>
    </citation>
    <scope>NUCLEOTIDE SEQUENCE</scope>
    <source>
        <strain evidence="4">CY399</strain>
    </source>
</reference>
<dbReference type="RefSeq" id="WP_234612961.1">
    <property type="nucleotide sequence ID" value="NZ_CP098806.1"/>
</dbReference>
<dbReference type="InterPro" id="IPR013324">
    <property type="entry name" value="RNA_pol_sigma_r3/r4-like"/>
</dbReference>
<dbReference type="Gene3D" id="1.10.1740.10">
    <property type="match status" value="1"/>
</dbReference>
<dbReference type="InterPro" id="IPR052704">
    <property type="entry name" value="ECF_Sigma-70_Domain"/>
</dbReference>
<dbReference type="GO" id="GO:0003677">
    <property type="term" value="F:DNA binding"/>
    <property type="evidence" value="ECO:0007669"/>
    <property type="project" value="InterPro"/>
</dbReference>
<feature type="domain" description="RNA polymerase sigma factor 70 region 4 type 2" evidence="3">
    <location>
        <begin position="98"/>
        <end position="146"/>
    </location>
</feature>
<dbReference type="InterPro" id="IPR014284">
    <property type="entry name" value="RNA_pol_sigma-70_dom"/>
</dbReference>